<sequence>MGVLMAERANLVFHNKAIDGTAMKRLISRLIDHFGMAYTSHILDQVKTLGFQQATTTSISLGIDDLLTIPSKGWLVQDAEQQSFLLEKHYRYGNVHAVEKLRQSIEIWYATSEYLRQEMNPNFRMTDPFNPVHIMSFSGARGNASQVHQLVGMRGLMSDPQGQMIDLPIQSNLREGLSLTEYIISCYGARKGVVDTAVRTSDAGYLTRRLVEVVQHIVVRRTDCGTIRGSFVSPQNGMMPERFFIQTLIGRVLADDIYMGSRCIATRNQDIGIGLINRFITFRTQPISIRTPFTCRSTSWICRLCYGRSPTHGDLVELGEAVGIIAGQSIGEPGTQLTLRTFHTGGVFTGGTAEQVRAPSNGKIQFNENLIHPTRTRHGHPAFLCSIDLYVTIESEDILHNVTIPSKSFLLVQNDQYVESEQVIAEIRAGTSTFNFKERVRKHIYSDSEGEMHWSTDVYHAPEFTYGNVHLLPKTSHLWILSGGPCRSSLASFSLHKDQDQTSAHSLSVKRRSISNPSLNNNQVRHKLVSSGFSDKKEDRSINYSAEFNRIICVGDSNLIDLAILHENSDLLAKRRRNRFTVPFQWIYQEREKERIYPSGILIEIPINGIFRRNSILAYFDDSRYSRKSSGITKYGTLEGHSMVKKEDLIEYRGVKEFRPKYQMQMKVDRFFFIPEEVHLLPGSSTIMVRNNSIIGVDTQIALNTRSRVGGLIRVERKKKRIELKIFSGDIHFPGETDKISRHSGILIPPGIGKKKDKASKKWKNGIYVQRITPTKKKSFVLVRPVITYEITDGINLEGLFPLDLLQERDNLQLQVINYILYGNGKPIRGISDTSIQLVRACLVLNWEQDKKISSIEEARASFVEIRTNGLMRDFLRIYLAKSSISYTRKRNDLSDFGLLPDNGSDRTNINPFFSTFLYSKTRIQQSLNQNRGTIHTLLNRNKDCQSLIILSSSNCFRMGPFNVIKESITKNSLMPIRNSVGPLGIAFKMANFFAFSCLITYNPIPLTKSLQFDNFKQTFQVLNYYLMDENRKIYNPDPCSNTFLNPLNLNWYFLHHNYCEKASTKISLGQFICENLCIDKNEPHLKSGQVLIVQVDSVVIRSSKPYLATPGATVRGHYGEIFYEGDTLVTFIYEKSRSGDITQGLPKVEQVLEVRSIESISMNLEKRVEVWNECITRILGIPWGFLIGAELTIVQSRISLINKIQKVYRSQGVQIHNRHIEIIVRQITSKVLVSEDGMSNVFSPGELIGLLRAERMGRALEEATRYRAILLGITRASLNTQSFISEASFQETARVLAKAALRGRIDWLKGLKENVVLGGMIPVGTGFKGLMPLSRQHNNIPLETKKKNLFEGEMRDILFHHRKLFHSCISKNFHDSSEQSFTGLNGS</sequence>
<keyword evidence="3 8" id="KW-0808">Transferase</keyword>
<evidence type="ECO:0000259" key="9">
    <source>
        <dbReference type="Pfam" id="PF04998"/>
    </source>
</evidence>
<keyword evidence="11" id="KW-0150">Chloroplast</keyword>
<keyword evidence="2 11" id="KW-0934">Plastid</keyword>
<comment type="catalytic activity">
    <reaction evidence="8">
        <text>RNA(n) + a ribonucleoside 5'-triphosphate = RNA(n+1) + diphosphate</text>
        <dbReference type="Rhea" id="RHEA:21248"/>
        <dbReference type="Rhea" id="RHEA-COMP:14527"/>
        <dbReference type="Rhea" id="RHEA-COMP:17342"/>
        <dbReference type="ChEBI" id="CHEBI:33019"/>
        <dbReference type="ChEBI" id="CHEBI:61557"/>
        <dbReference type="ChEBI" id="CHEBI:140395"/>
        <dbReference type="EC" id="2.7.7.6"/>
    </reaction>
</comment>
<dbReference type="Pfam" id="PF04998">
    <property type="entry name" value="RNA_pol_Rpb1_5"/>
    <property type="match status" value="2"/>
</dbReference>
<dbReference type="GO" id="GO:0006351">
    <property type="term" value="P:DNA-templated transcription"/>
    <property type="evidence" value="ECO:0007669"/>
    <property type="project" value="UniProtKB-UniRule"/>
</dbReference>
<evidence type="ECO:0000256" key="6">
    <source>
        <dbReference type="ARBA" id="ARBA00022833"/>
    </source>
</evidence>
<dbReference type="Gene3D" id="1.10.274.100">
    <property type="entry name" value="RNA polymerase Rpb1, domain 3"/>
    <property type="match status" value="1"/>
</dbReference>
<keyword evidence="7 8" id="KW-0804">Transcription</keyword>
<dbReference type="GO" id="GO:0000428">
    <property type="term" value="C:DNA-directed RNA polymerase complex"/>
    <property type="evidence" value="ECO:0007669"/>
    <property type="project" value="UniProtKB-KW"/>
</dbReference>
<feature type="binding site" evidence="8">
    <location>
        <position position="302"/>
    </location>
    <ligand>
        <name>Zn(2+)</name>
        <dbReference type="ChEBI" id="CHEBI:29105"/>
    </ligand>
</feature>
<feature type="binding site" evidence="8">
    <location>
        <position position="224"/>
    </location>
    <ligand>
        <name>Zn(2+)</name>
        <dbReference type="ChEBI" id="CHEBI:29105"/>
    </ligand>
</feature>
<keyword evidence="1 8" id="KW-0240">DNA-directed RNA polymerase</keyword>
<dbReference type="Gene3D" id="1.10.150.390">
    <property type="match status" value="1"/>
</dbReference>
<evidence type="ECO:0000256" key="3">
    <source>
        <dbReference type="ARBA" id="ARBA00022679"/>
    </source>
</evidence>
<dbReference type="GeneID" id="44790494"/>
<gene>
    <name evidence="8 11" type="primary">rpoC2</name>
</gene>
<dbReference type="InterPro" id="IPR038120">
    <property type="entry name" value="Rpb1_funnel_sf"/>
</dbReference>
<dbReference type="RefSeq" id="YP_009734962.1">
    <property type="nucleotide sequence ID" value="NC_046415.1"/>
</dbReference>
<feature type="domain" description="RNA polymerase Rpb1" evidence="9">
    <location>
        <begin position="1193"/>
        <end position="1278"/>
    </location>
</feature>
<evidence type="ECO:0000256" key="2">
    <source>
        <dbReference type="ARBA" id="ARBA00022640"/>
    </source>
</evidence>
<geneLocation type="chloroplast" evidence="11"/>
<dbReference type="InterPro" id="IPR007081">
    <property type="entry name" value="RNA_pol_Rpb1_5"/>
</dbReference>
<dbReference type="CDD" id="cd02655">
    <property type="entry name" value="RNAP_beta'_C"/>
    <property type="match status" value="1"/>
</dbReference>
<evidence type="ECO:0000256" key="7">
    <source>
        <dbReference type="ARBA" id="ARBA00023163"/>
    </source>
</evidence>
<reference evidence="11" key="1">
    <citation type="submission" date="2016-07" db="EMBL/GenBank/DDBJ databases">
        <authorList>
            <person name="Liu T.-J."/>
        </authorList>
    </citation>
    <scope>NUCLEOTIDE SEQUENCE</scope>
</reference>
<evidence type="ECO:0000256" key="5">
    <source>
        <dbReference type="ARBA" id="ARBA00022723"/>
    </source>
</evidence>
<comment type="subunit">
    <text evidence="8">In plastids the minimal PEP RNA polymerase catalytic core is composed of four subunits: alpha, beta, beta', and beta''. When a (nuclear-encoded) sigma factor is associated with the core the holoenzyme is formed, which can initiate transcription.</text>
</comment>
<keyword evidence="6 8" id="KW-0862">Zinc</keyword>
<dbReference type="InterPro" id="IPR042102">
    <property type="entry name" value="RNA_pol_Rpb1_3_sf"/>
</dbReference>
<proteinExistence type="inferred from homology"/>
<name>A0A6F8B986_9ERIC</name>
<feature type="domain" description="RNA polymerase Rpb1" evidence="10">
    <location>
        <begin position="97"/>
        <end position="161"/>
    </location>
</feature>
<dbReference type="GO" id="GO:0009507">
    <property type="term" value="C:chloroplast"/>
    <property type="evidence" value="ECO:0007669"/>
    <property type="project" value="UniProtKB-SubCell"/>
</dbReference>
<dbReference type="PANTHER" id="PTHR34995:SF1">
    <property type="entry name" value="DNA-DIRECTED RNA POLYMERASE SUBUNIT BETA"/>
    <property type="match status" value="1"/>
</dbReference>
<dbReference type="Pfam" id="PF05000">
    <property type="entry name" value="RNA_pol_Rpb1_4"/>
    <property type="match status" value="1"/>
</dbReference>
<comment type="function">
    <text evidence="8">DNA-dependent RNA polymerase catalyzes the transcription of DNA into RNA using the four ribonucleoside triphosphates as substrates.</text>
</comment>
<feature type="domain" description="RNA polymerase Rpb1" evidence="9">
    <location>
        <begin position="176"/>
        <end position="369"/>
    </location>
</feature>
<feature type="binding site" evidence="8">
    <location>
        <position position="295"/>
    </location>
    <ligand>
        <name>Zn(2+)</name>
        <dbReference type="ChEBI" id="CHEBI:29105"/>
    </ligand>
</feature>
<evidence type="ECO:0000256" key="1">
    <source>
        <dbReference type="ARBA" id="ARBA00022478"/>
    </source>
</evidence>
<reference evidence="11" key="2">
    <citation type="journal article" date="2019" name="Mitochondrial DNA Part B Resour">
        <title>The complete chloroplast genome of Primula obconica (Primulaceae).</title>
        <authorList>
            <person name="Zhang C."/>
            <person name="Yuan X."/>
            <person name="Yang T."/>
            <person name="Yan H."/>
            <person name="Liu T."/>
        </authorList>
    </citation>
    <scope>NUCLEOTIDE SEQUENCE</scope>
</reference>
<dbReference type="EC" id="2.7.7.6" evidence="8"/>
<keyword evidence="5 8" id="KW-0479">Metal-binding</keyword>
<evidence type="ECO:0000256" key="4">
    <source>
        <dbReference type="ARBA" id="ARBA00022695"/>
    </source>
</evidence>
<dbReference type="InterPro" id="IPR050254">
    <property type="entry name" value="RNA_pol_beta''_euk"/>
</dbReference>
<keyword evidence="4 8" id="KW-0548">Nucleotidyltransferase</keyword>
<dbReference type="Gene3D" id="1.10.1790.20">
    <property type="match status" value="1"/>
</dbReference>
<accession>A0A6F8B986</accession>
<comment type="subcellular location">
    <subcellularLocation>
        <location evidence="8">Plastid</location>
        <location evidence="8">Chloroplast</location>
    </subcellularLocation>
</comment>
<dbReference type="FunFam" id="1.10.132.30:FF:000002">
    <property type="entry name" value="DNA-directed RNA polymerase subunit beta"/>
    <property type="match status" value="1"/>
</dbReference>
<dbReference type="GO" id="GO:0008270">
    <property type="term" value="F:zinc ion binding"/>
    <property type="evidence" value="ECO:0007669"/>
    <property type="project" value="UniProtKB-UniRule"/>
</dbReference>
<evidence type="ECO:0000256" key="8">
    <source>
        <dbReference type="HAMAP-Rule" id="MF_01324"/>
    </source>
</evidence>
<dbReference type="PANTHER" id="PTHR34995">
    <property type="entry name" value="DNA-DIRECTED RNA POLYMERASE SUBUNIT BETA"/>
    <property type="match status" value="1"/>
</dbReference>
<dbReference type="InterPro" id="IPR007083">
    <property type="entry name" value="RNA_pol_Rpb1_4"/>
</dbReference>
<dbReference type="SUPFAM" id="SSF64484">
    <property type="entry name" value="beta and beta-prime subunits of DNA dependent RNA-polymerase"/>
    <property type="match status" value="1"/>
</dbReference>
<dbReference type="GO" id="GO:0003899">
    <property type="term" value="F:DNA-directed RNA polymerase activity"/>
    <property type="evidence" value="ECO:0007669"/>
    <property type="project" value="UniProtKB-UniRule"/>
</dbReference>
<evidence type="ECO:0000259" key="10">
    <source>
        <dbReference type="Pfam" id="PF05000"/>
    </source>
</evidence>
<organism evidence="11">
    <name type="scientific">Primula obconica</name>
    <name type="common">poison primrose</name>
    <dbReference type="NCBI Taxonomy" id="170924"/>
    <lineage>
        <taxon>Eukaryota</taxon>
        <taxon>Viridiplantae</taxon>
        <taxon>Streptophyta</taxon>
        <taxon>Embryophyta</taxon>
        <taxon>Tracheophyta</taxon>
        <taxon>Spermatophyta</taxon>
        <taxon>Magnoliopsida</taxon>
        <taxon>eudicotyledons</taxon>
        <taxon>Gunneridae</taxon>
        <taxon>Pentapetalae</taxon>
        <taxon>asterids</taxon>
        <taxon>Ericales</taxon>
        <taxon>Primulaceae</taxon>
        <taxon>Primula</taxon>
    </lineage>
</organism>
<comment type="cofactor">
    <cofactor evidence="8">
        <name>Zn(2+)</name>
        <dbReference type="ChEBI" id="CHEBI:29105"/>
    </cofactor>
    <text evidence="8">Binds 1 Zn(2+) ion per subunit.</text>
</comment>
<dbReference type="EMBL" id="KX618681">
    <property type="protein sequence ID" value="APY18676.1"/>
    <property type="molecule type" value="Genomic_DNA"/>
</dbReference>
<feature type="binding site" evidence="8">
    <location>
        <position position="305"/>
    </location>
    <ligand>
        <name>Zn(2+)</name>
        <dbReference type="ChEBI" id="CHEBI:29105"/>
    </ligand>
</feature>
<dbReference type="GO" id="GO:0003677">
    <property type="term" value="F:DNA binding"/>
    <property type="evidence" value="ECO:0007669"/>
    <property type="project" value="UniProtKB-UniRule"/>
</dbReference>
<comment type="similarity">
    <text evidence="8">Belongs to the RNA polymerase beta' chain family. RpoC2 subfamily.</text>
</comment>
<protein>
    <recommendedName>
        <fullName evidence="8">DNA-directed RNA polymerase subunit beta''</fullName>
        <ecNumber evidence="8">2.7.7.6</ecNumber>
    </recommendedName>
    <alternativeName>
        <fullName evidence="8">PEP</fullName>
    </alternativeName>
    <alternativeName>
        <fullName evidence="8">Plastid-encoded RNA polymerase subunit beta''</fullName>
        <shortName evidence="8">RNA polymerase subunit beta''</shortName>
    </alternativeName>
</protein>
<dbReference type="Gene3D" id="1.10.132.30">
    <property type="match status" value="1"/>
</dbReference>
<dbReference type="NCBIfam" id="TIGR02388">
    <property type="entry name" value="rpoC2_cyan"/>
    <property type="match status" value="1"/>
</dbReference>
<evidence type="ECO:0000313" key="11">
    <source>
        <dbReference type="EMBL" id="APY18676.1"/>
    </source>
</evidence>
<dbReference type="HAMAP" id="MF_01324">
    <property type="entry name" value="RNApol_bact_RpoC2"/>
    <property type="match status" value="1"/>
</dbReference>
<dbReference type="InterPro" id="IPR012756">
    <property type="entry name" value="DNA-dir_RpoC2_beta_pp"/>
</dbReference>